<evidence type="ECO:0000313" key="1">
    <source>
        <dbReference type="EMBL" id="KAI3730731.1"/>
    </source>
</evidence>
<sequence length="117" mass="12582">MKNSIVITKAYETIEFMKVEKKNGSKSNPNALTASVTVIEESVNARKRMISFIDPAISVLIRGGDGFDDEDVEWNNFGGGVGAGGGGVEFNGGEGEWEEEKRDGDQMEGMGVEDSIC</sequence>
<dbReference type="EMBL" id="CM042038">
    <property type="protein sequence ID" value="KAI3730731.1"/>
    <property type="molecule type" value="Genomic_DNA"/>
</dbReference>
<proteinExistence type="predicted"/>
<gene>
    <name evidence="1" type="ORF">L1987_61906</name>
</gene>
<dbReference type="Proteomes" id="UP001056120">
    <property type="component" value="Linkage Group LG21"/>
</dbReference>
<keyword evidence="2" id="KW-1185">Reference proteome</keyword>
<comment type="caution">
    <text evidence="1">The sequence shown here is derived from an EMBL/GenBank/DDBJ whole genome shotgun (WGS) entry which is preliminary data.</text>
</comment>
<accession>A0ACB9C8Y5</accession>
<organism evidence="1 2">
    <name type="scientific">Smallanthus sonchifolius</name>
    <dbReference type="NCBI Taxonomy" id="185202"/>
    <lineage>
        <taxon>Eukaryota</taxon>
        <taxon>Viridiplantae</taxon>
        <taxon>Streptophyta</taxon>
        <taxon>Embryophyta</taxon>
        <taxon>Tracheophyta</taxon>
        <taxon>Spermatophyta</taxon>
        <taxon>Magnoliopsida</taxon>
        <taxon>eudicotyledons</taxon>
        <taxon>Gunneridae</taxon>
        <taxon>Pentapetalae</taxon>
        <taxon>asterids</taxon>
        <taxon>campanulids</taxon>
        <taxon>Asterales</taxon>
        <taxon>Asteraceae</taxon>
        <taxon>Asteroideae</taxon>
        <taxon>Heliantheae alliance</taxon>
        <taxon>Millerieae</taxon>
        <taxon>Smallanthus</taxon>
    </lineage>
</organism>
<protein>
    <submittedName>
        <fullName evidence="1">Uncharacterized protein</fullName>
    </submittedName>
</protein>
<evidence type="ECO:0000313" key="2">
    <source>
        <dbReference type="Proteomes" id="UP001056120"/>
    </source>
</evidence>
<name>A0ACB9C8Y5_9ASTR</name>
<reference evidence="2" key="1">
    <citation type="journal article" date="2022" name="Mol. Ecol. Resour.">
        <title>The genomes of chicory, endive, great burdock and yacon provide insights into Asteraceae palaeo-polyploidization history and plant inulin production.</title>
        <authorList>
            <person name="Fan W."/>
            <person name="Wang S."/>
            <person name="Wang H."/>
            <person name="Wang A."/>
            <person name="Jiang F."/>
            <person name="Liu H."/>
            <person name="Zhao H."/>
            <person name="Xu D."/>
            <person name="Zhang Y."/>
        </authorList>
    </citation>
    <scope>NUCLEOTIDE SEQUENCE [LARGE SCALE GENOMIC DNA]</scope>
    <source>
        <strain evidence="2">cv. Yunnan</strain>
    </source>
</reference>
<reference evidence="1 2" key="2">
    <citation type="journal article" date="2022" name="Mol. Ecol. Resour.">
        <title>The genomes of chicory, endive, great burdock and yacon provide insights into Asteraceae paleo-polyploidization history and plant inulin production.</title>
        <authorList>
            <person name="Fan W."/>
            <person name="Wang S."/>
            <person name="Wang H."/>
            <person name="Wang A."/>
            <person name="Jiang F."/>
            <person name="Liu H."/>
            <person name="Zhao H."/>
            <person name="Xu D."/>
            <person name="Zhang Y."/>
        </authorList>
    </citation>
    <scope>NUCLEOTIDE SEQUENCE [LARGE SCALE GENOMIC DNA]</scope>
    <source>
        <strain evidence="2">cv. Yunnan</strain>
        <tissue evidence="1">Leaves</tissue>
    </source>
</reference>